<evidence type="ECO:0000256" key="1">
    <source>
        <dbReference type="SAM" id="SignalP"/>
    </source>
</evidence>
<dbReference type="EMBL" id="CAJNOR010000102">
    <property type="protein sequence ID" value="CAF0797216.1"/>
    <property type="molecule type" value="Genomic_DNA"/>
</dbReference>
<organism evidence="3 4">
    <name type="scientific">Adineta ricciae</name>
    <name type="common">Rotifer</name>
    <dbReference type="NCBI Taxonomy" id="249248"/>
    <lineage>
        <taxon>Eukaryota</taxon>
        <taxon>Metazoa</taxon>
        <taxon>Spiralia</taxon>
        <taxon>Gnathifera</taxon>
        <taxon>Rotifera</taxon>
        <taxon>Eurotatoria</taxon>
        <taxon>Bdelloidea</taxon>
        <taxon>Adinetida</taxon>
        <taxon>Adinetidae</taxon>
        <taxon>Adineta</taxon>
    </lineage>
</organism>
<dbReference type="Proteomes" id="UP000663828">
    <property type="component" value="Unassembled WGS sequence"/>
</dbReference>
<dbReference type="Proteomes" id="UP000663852">
    <property type="component" value="Unassembled WGS sequence"/>
</dbReference>
<name>A0A813SKE1_ADIRI</name>
<reference evidence="3" key="1">
    <citation type="submission" date="2021-02" db="EMBL/GenBank/DDBJ databases">
        <authorList>
            <person name="Nowell W R."/>
        </authorList>
    </citation>
    <scope>NUCLEOTIDE SEQUENCE</scope>
</reference>
<gene>
    <name evidence="2" type="ORF">EDS130_LOCUS4051</name>
    <name evidence="3" type="ORF">XAT740_LOCUS2788</name>
</gene>
<dbReference type="AlphaFoldDB" id="A0A813SKE1"/>
<feature type="signal peptide" evidence="1">
    <location>
        <begin position="1"/>
        <end position="20"/>
    </location>
</feature>
<evidence type="ECO:0000313" key="3">
    <source>
        <dbReference type="EMBL" id="CAF0797216.1"/>
    </source>
</evidence>
<keyword evidence="1" id="KW-0732">Signal</keyword>
<evidence type="ECO:0000313" key="4">
    <source>
        <dbReference type="Proteomes" id="UP000663828"/>
    </source>
</evidence>
<protein>
    <submittedName>
        <fullName evidence="3">Uncharacterized protein</fullName>
    </submittedName>
</protein>
<proteinExistence type="predicted"/>
<dbReference type="OrthoDB" id="9984726at2759"/>
<sequence>MPHAVHICFVVVLLCTMVKAQWITEKIVEGIIDRDDDYWVVKTNGLVNRPNFPAYIRFYNTHTRKSEYEIDVSRSGQILYYNQPPQIIFLTTGHYWSEGDSYYITLDEGVLYSNEVENSTEYLSPKFWQFQCVRPMYQET</sequence>
<dbReference type="EMBL" id="CAJNOJ010000010">
    <property type="protein sequence ID" value="CAF0785143.1"/>
    <property type="molecule type" value="Genomic_DNA"/>
</dbReference>
<evidence type="ECO:0000313" key="2">
    <source>
        <dbReference type="EMBL" id="CAF0785143.1"/>
    </source>
</evidence>
<keyword evidence="4" id="KW-1185">Reference proteome</keyword>
<feature type="chain" id="PRO_5036222940" evidence="1">
    <location>
        <begin position="21"/>
        <end position="140"/>
    </location>
</feature>
<accession>A0A813SKE1</accession>
<comment type="caution">
    <text evidence="3">The sequence shown here is derived from an EMBL/GenBank/DDBJ whole genome shotgun (WGS) entry which is preliminary data.</text>
</comment>